<dbReference type="Pfam" id="PF07696">
    <property type="entry name" value="7TMR-DISMED2"/>
    <property type="match status" value="1"/>
</dbReference>
<dbReference type="InterPro" id="IPR032834">
    <property type="entry name" value="NatK-like_C"/>
</dbReference>
<accession>A0A1Y6BV04</accession>
<dbReference type="GO" id="GO:0030295">
    <property type="term" value="F:protein kinase activator activity"/>
    <property type="evidence" value="ECO:0007669"/>
    <property type="project" value="TreeGrafter"/>
</dbReference>
<evidence type="ECO:0000256" key="5">
    <source>
        <dbReference type="ARBA" id="ARBA00022777"/>
    </source>
</evidence>
<dbReference type="InterPro" id="IPR011623">
    <property type="entry name" value="7TMR_DISM_rcpt_extracell_dom1"/>
</dbReference>
<dbReference type="SMART" id="SM00388">
    <property type="entry name" value="HisKA"/>
    <property type="match status" value="1"/>
</dbReference>
<dbReference type="GO" id="GO:0005524">
    <property type="term" value="F:ATP binding"/>
    <property type="evidence" value="ECO:0007669"/>
    <property type="project" value="UniProtKB-KW"/>
</dbReference>
<evidence type="ECO:0000256" key="8">
    <source>
        <dbReference type="SAM" id="Coils"/>
    </source>
</evidence>
<dbReference type="STRING" id="1513793.SAMN06296036_109139"/>
<feature type="transmembrane region" description="Helical" evidence="9">
    <location>
        <begin position="326"/>
        <end position="344"/>
    </location>
</feature>
<dbReference type="Gene3D" id="2.60.40.2380">
    <property type="match status" value="1"/>
</dbReference>
<dbReference type="Pfam" id="PF07695">
    <property type="entry name" value="7TMR-DISM_7TM"/>
    <property type="match status" value="1"/>
</dbReference>
<feature type="transmembrane region" description="Helical" evidence="9">
    <location>
        <begin position="174"/>
        <end position="195"/>
    </location>
</feature>
<dbReference type="InterPro" id="IPR036097">
    <property type="entry name" value="HisK_dim/P_sf"/>
</dbReference>
<dbReference type="PANTHER" id="PTHR42878">
    <property type="entry name" value="TWO-COMPONENT HISTIDINE KINASE"/>
    <property type="match status" value="1"/>
</dbReference>
<evidence type="ECO:0000256" key="7">
    <source>
        <dbReference type="ARBA" id="ARBA00023012"/>
    </source>
</evidence>
<dbReference type="Gene3D" id="1.10.287.130">
    <property type="match status" value="1"/>
</dbReference>
<keyword evidence="13" id="KW-1185">Reference proteome</keyword>
<feature type="signal peptide" evidence="10">
    <location>
        <begin position="1"/>
        <end position="23"/>
    </location>
</feature>
<dbReference type="CDD" id="cd00082">
    <property type="entry name" value="HisKA"/>
    <property type="match status" value="1"/>
</dbReference>
<gene>
    <name evidence="12" type="ORF">SAMN06296036_109139</name>
</gene>
<dbReference type="InterPro" id="IPR005467">
    <property type="entry name" value="His_kinase_dom"/>
</dbReference>
<dbReference type="InterPro" id="IPR011622">
    <property type="entry name" value="7TMR_DISM_rcpt_extracell_dom2"/>
</dbReference>
<protein>
    <recommendedName>
        <fullName evidence="2">histidine kinase</fullName>
        <ecNumber evidence="2">2.7.13.3</ecNumber>
    </recommendedName>
</protein>
<keyword evidence="10" id="KW-0732">Signal</keyword>
<keyword evidence="8" id="KW-0175">Coiled coil</keyword>
<dbReference type="PANTHER" id="PTHR42878:SF7">
    <property type="entry name" value="SENSOR HISTIDINE KINASE GLRK"/>
    <property type="match status" value="1"/>
</dbReference>
<evidence type="ECO:0000256" key="9">
    <source>
        <dbReference type="SAM" id="Phobius"/>
    </source>
</evidence>
<dbReference type="PROSITE" id="PS50109">
    <property type="entry name" value="HIS_KIN"/>
    <property type="match status" value="1"/>
</dbReference>
<feature type="chain" id="PRO_5012915658" description="histidine kinase" evidence="10">
    <location>
        <begin position="24"/>
        <end position="655"/>
    </location>
</feature>
<dbReference type="GO" id="GO:0000156">
    <property type="term" value="F:phosphorelay response regulator activity"/>
    <property type="evidence" value="ECO:0007669"/>
    <property type="project" value="TreeGrafter"/>
</dbReference>
<feature type="transmembrane region" description="Helical" evidence="9">
    <location>
        <begin position="295"/>
        <end position="314"/>
    </location>
</feature>
<feature type="domain" description="Histidine kinase" evidence="11">
    <location>
        <begin position="430"/>
        <end position="647"/>
    </location>
</feature>
<evidence type="ECO:0000256" key="2">
    <source>
        <dbReference type="ARBA" id="ARBA00012438"/>
    </source>
</evidence>
<dbReference type="GO" id="GO:0000155">
    <property type="term" value="F:phosphorelay sensor kinase activity"/>
    <property type="evidence" value="ECO:0007669"/>
    <property type="project" value="InterPro"/>
</dbReference>
<evidence type="ECO:0000259" key="11">
    <source>
        <dbReference type="PROSITE" id="PS50109"/>
    </source>
</evidence>
<dbReference type="Pfam" id="PF14501">
    <property type="entry name" value="HATPase_c_5"/>
    <property type="match status" value="1"/>
</dbReference>
<dbReference type="OrthoDB" id="2521613at2"/>
<dbReference type="Proteomes" id="UP000192907">
    <property type="component" value="Unassembled WGS sequence"/>
</dbReference>
<name>A0A1Y6BV04_9BACT</name>
<dbReference type="InterPro" id="IPR050351">
    <property type="entry name" value="BphY/WalK/GraS-like"/>
</dbReference>
<organism evidence="12 13">
    <name type="scientific">Pseudobacteriovorax antillogorgiicola</name>
    <dbReference type="NCBI Taxonomy" id="1513793"/>
    <lineage>
        <taxon>Bacteria</taxon>
        <taxon>Pseudomonadati</taxon>
        <taxon>Bdellovibrionota</taxon>
        <taxon>Oligoflexia</taxon>
        <taxon>Oligoflexales</taxon>
        <taxon>Pseudobacteriovoracaceae</taxon>
        <taxon>Pseudobacteriovorax</taxon>
    </lineage>
</organism>
<feature type="transmembrane region" description="Helical" evidence="9">
    <location>
        <begin position="271"/>
        <end position="289"/>
    </location>
</feature>
<evidence type="ECO:0000256" key="3">
    <source>
        <dbReference type="ARBA" id="ARBA00022679"/>
    </source>
</evidence>
<comment type="catalytic activity">
    <reaction evidence="1">
        <text>ATP + protein L-histidine = ADP + protein N-phospho-L-histidine.</text>
        <dbReference type="EC" id="2.7.13.3"/>
    </reaction>
</comment>
<dbReference type="EMBL" id="FWZT01000009">
    <property type="protein sequence ID" value="SMF29949.1"/>
    <property type="molecule type" value="Genomic_DNA"/>
</dbReference>
<dbReference type="InterPro" id="IPR003661">
    <property type="entry name" value="HisK_dim/P_dom"/>
</dbReference>
<keyword evidence="7" id="KW-0902">Two-component regulatory system</keyword>
<dbReference type="Gene3D" id="3.30.565.10">
    <property type="entry name" value="Histidine kinase-like ATPase, C-terminal domain"/>
    <property type="match status" value="1"/>
</dbReference>
<keyword evidence="9" id="KW-1133">Transmembrane helix</keyword>
<feature type="transmembrane region" description="Helical" evidence="9">
    <location>
        <begin position="202"/>
        <end position="221"/>
    </location>
</feature>
<dbReference type="SUPFAM" id="SSF47384">
    <property type="entry name" value="Homodimeric domain of signal transducing histidine kinase"/>
    <property type="match status" value="1"/>
</dbReference>
<dbReference type="SUPFAM" id="SSF55874">
    <property type="entry name" value="ATPase domain of HSP90 chaperone/DNA topoisomerase II/histidine kinase"/>
    <property type="match status" value="1"/>
</dbReference>
<keyword evidence="5" id="KW-0418">Kinase</keyword>
<proteinExistence type="predicted"/>
<evidence type="ECO:0000256" key="6">
    <source>
        <dbReference type="ARBA" id="ARBA00022840"/>
    </source>
</evidence>
<keyword evidence="9" id="KW-0472">Membrane</keyword>
<sequence length="655" mass="75106">MQFVMAKFLLMILSILSATQALAYDASCINITNIKYQLDSAPHPSELNQDSNGFVPVFEKRTFSPRTTPLWIKFNVRLRDCKQPLFWQIDNLEITSIDFWQYHDKKLILQDRYYGFRDTERYYPYRNWPNFQLDTDRNGPHEIYLRIDSSVPLTMHYNFLTSTERMTEEIQSQIIFLLFFGLAIGLSIYNLYLYLSTRDAPYLIYVAFVVISCVATTINDGNADWIWPREDGWLKYLTPVVALVVYLRIACVREMLPLRFQAPALDRTLQYFARGSLVFLVVGWLPNLHNLTTSFIIPYITLTTTLCLITAIVSYARDFKPAKYMIIAWSAATVLVCLKLLTNLGQLPESLLMDHAYKLSISFELICLAMVLANKIDSLQKELTRLNESLEKKIENRTKQLKMANKRYKENQAYVIEQEKFAALGRIADALAHEVNTPLMIIRTGATILSRPSTMSEEMIVRRTGQIERAVDKIEKIIKALTITYLNPITQSGKQVSIKDFLQSIIDLHHGLCVQHEIELQTKFPDGISIPGNPLHLADIISEVFVSAINSVSDLDEKWIEMAVTRSKNDIIITVKDSCTDSDKDTRPQLFENIEALGPDKTNIPNDHETSVSIGIAHQVIRSYGGTMRFIQNNFYTLTTIKFPIDVDDRKKPAA</sequence>
<dbReference type="AlphaFoldDB" id="A0A1Y6BV04"/>
<keyword evidence="9" id="KW-0812">Transmembrane</keyword>
<keyword evidence="3" id="KW-0808">Transferase</keyword>
<dbReference type="EC" id="2.7.13.3" evidence="2"/>
<dbReference type="GO" id="GO:0007234">
    <property type="term" value="P:osmosensory signaling via phosphorelay pathway"/>
    <property type="evidence" value="ECO:0007669"/>
    <property type="project" value="TreeGrafter"/>
</dbReference>
<keyword evidence="4" id="KW-0547">Nucleotide-binding</keyword>
<dbReference type="RefSeq" id="WP_132319270.1">
    <property type="nucleotide sequence ID" value="NZ_FWZT01000009.1"/>
</dbReference>
<evidence type="ECO:0000256" key="4">
    <source>
        <dbReference type="ARBA" id="ARBA00022741"/>
    </source>
</evidence>
<evidence type="ECO:0000313" key="13">
    <source>
        <dbReference type="Proteomes" id="UP000192907"/>
    </source>
</evidence>
<evidence type="ECO:0000256" key="1">
    <source>
        <dbReference type="ARBA" id="ARBA00000085"/>
    </source>
</evidence>
<dbReference type="InterPro" id="IPR036890">
    <property type="entry name" value="HATPase_C_sf"/>
</dbReference>
<reference evidence="13" key="1">
    <citation type="submission" date="2017-04" db="EMBL/GenBank/DDBJ databases">
        <authorList>
            <person name="Varghese N."/>
            <person name="Submissions S."/>
        </authorList>
    </citation>
    <scope>NUCLEOTIDE SEQUENCE [LARGE SCALE GENOMIC DNA]</scope>
    <source>
        <strain evidence="13">RKEM611</strain>
    </source>
</reference>
<feature type="coiled-coil region" evidence="8">
    <location>
        <begin position="369"/>
        <end position="411"/>
    </location>
</feature>
<feature type="transmembrane region" description="Helical" evidence="9">
    <location>
        <begin position="233"/>
        <end position="251"/>
    </location>
</feature>
<evidence type="ECO:0000256" key="10">
    <source>
        <dbReference type="SAM" id="SignalP"/>
    </source>
</evidence>
<keyword evidence="6" id="KW-0067">ATP-binding</keyword>
<evidence type="ECO:0000313" key="12">
    <source>
        <dbReference type="EMBL" id="SMF29949.1"/>
    </source>
</evidence>